<dbReference type="Pfam" id="PF13812">
    <property type="entry name" value="PPR_3"/>
    <property type="match status" value="3"/>
</dbReference>
<keyword evidence="8" id="KW-0809">Transit peptide</keyword>
<keyword evidence="6" id="KW-0677">Repeat</keyword>
<organism evidence="11 12">
    <name type="scientific">Malus domestica</name>
    <name type="common">Apple</name>
    <name type="synonym">Pyrus malus</name>
    <dbReference type="NCBI Taxonomy" id="3750"/>
    <lineage>
        <taxon>Eukaryota</taxon>
        <taxon>Viridiplantae</taxon>
        <taxon>Streptophyta</taxon>
        <taxon>Embryophyta</taxon>
        <taxon>Tracheophyta</taxon>
        <taxon>Spermatophyta</taxon>
        <taxon>Magnoliopsida</taxon>
        <taxon>eudicotyledons</taxon>
        <taxon>Gunneridae</taxon>
        <taxon>Pentapetalae</taxon>
        <taxon>rosids</taxon>
        <taxon>fabids</taxon>
        <taxon>Rosales</taxon>
        <taxon>Rosaceae</taxon>
        <taxon>Amygdaloideae</taxon>
        <taxon>Maleae</taxon>
        <taxon>Malus</taxon>
    </lineage>
</organism>
<dbReference type="GO" id="GO:0006417">
    <property type="term" value="P:regulation of translation"/>
    <property type="evidence" value="ECO:0007669"/>
    <property type="project" value="UniProtKB-KW"/>
</dbReference>
<evidence type="ECO:0000256" key="7">
    <source>
        <dbReference type="ARBA" id="ARBA00022845"/>
    </source>
</evidence>
<name>A0A498HV59_MALDO</name>
<dbReference type="FunFam" id="1.25.40.10:FF:001589">
    <property type="entry name" value="Pentatricopeptide repeat-containing protein, chloroplastic isoform A"/>
    <property type="match status" value="1"/>
</dbReference>
<dbReference type="FunFam" id="1.25.40.10:FF:001770">
    <property type="entry name" value="Pentatricopeptide repeat-containing protein, chloroplastic isoform A"/>
    <property type="match status" value="1"/>
</dbReference>
<accession>A0A498HV59</accession>
<protein>
    <submittedName>
        <fullName evidence="11">Uncharacterized protein</fullName>
    </submittedName>
</protein>
<dbReference type="Pfam" id="PF01535">
    <property type="entry name" value="PPR"/>
    <property type="match status" value="2"/>
</dbReference>
<evidence type="ECO:0000256" key="2">
    <source>
        <dbReference type="ARBA" id="ARBA00007626"/>
    </source>
</evidence>
<feature type="repeat" description="PPR" evidence="9">
    <location>
        <begin position="729"/>
        <end position="763"/>
    </location>
</feature>
<keyword evidence="3" id="KW-0150">Chloroplast</keyword>
<dbReference type="Gene3D" id="3.30.559.10">
    <property type="entry name" value="Chloramphenicol acetyltransferase-like domain"/>
    <property type="match status" value="1"/>
</dbReference>
<keyword evidence="4" id="KW-0934">Plastid</keyword>
<feature type="repeat" description="PPR" evidence="9">
    <location>
        <begin position="484"/>
        <end position="518"/>
    </location>
</feature>
<gene>
    <name evidence="11" type="ORF">DVH24_013079</name>
</gene>
<dbReference type="Pfam" id="PF02458">
    <property type="entry name" value="Transferase"/>
    <property type="match status" value="1"/>
</dbReference>
<dbReference type="FunFam" id="1.25.40.10:FF:000947">
    <property type="entry name" value="Pentatricopeptide repeat-containing protein, chloroplastic isoform A"/>
    <property type="match status" value="1"/>
</dbReference>
<dbReference type="InterPro" id="IPR002885">
    <property type="entry name" value="PPR_rpt"/>
</dbReference>
<evidence type="ECO:0000256" key="10">
    <source>
        <dbReference type="SAM" id="MobiDB-lite"/>
    </source>
</evidence>
<evidence type="ECO:0000256" key="3">
    <source>
        <dbReference type="ARBA" id="ARBA00022528"/>
    </source>
</evidence>
<dbReference type="GO" id="GO:0009570">
    <property type="term" value="C:chloroplast stroma"/>
    <property type="evidence" value="ECO:0007669"/>
    <property type="project" value="UniProtKB-ARBA"/>
</dbReference>
<feature type="compositionally biased region" description="Low complexity" evidence="10">
    <location>
        <begin position="269"/>
        <end position="285"/>
    </location>
</feature>
<sequence length="889" mass="98346">MGNFLSMAAALSQCSTEDNYQKEDNLAHVDDDRDHELGRLAKHVREAISKLDGDFVQSLQGDGTRGLTKFCEPFKEIRETLSRTSADAADGQSLDCIGFSSWCNFGLYEVDFGWGKPSWVSCVGGKRGADEPVYMNMVVLMDTRSGDGVEAWIYLDEQDIAILEHDPHFLAFVSLNPSPLSLRNTHRTPKSPPTTPATFETISGQTTASWPTCKMMLLPVPLPGSTCFPSIQFTSSILIRHHHHVWPLSATAAAAVTNSSEPHLPPNPSSSTTIHSTPTSTSNSTRRLGDDQAAASAHDFGPLLTFLANSMSSDDDSASSSSSSPTSLDPTEFQLAQSYGAVPAPLWHSLLKSLCASSSSSSIGLAYAVVSWLQKHNLCFSYELFYSILIHALGRSEKLFEAFLLSQRQSLTPLAYNALIGACARNGDLEKALHLMSRMHQDGYGSDFVYYSLIIQSLTRSNKIDSPIMLKLYREIESESIEIDDQLFNDIIAGFAKAGEPSQAMHLLAMVQATGLNPKTATLVAVISSLGNSGRVVEAEAIFEEMREGGLQPRTRAYNALLKGYVKAGQLKDAESIVSQMEKSGISPDEHTYSLLIDAYANAGRWESARIVLKEMEAGNVQTNSYVFSRILASYRDRGEWQKSFQVLREMKSSGVRPDRHFYNVMIDTCGKSNCLDNAMATFERMLSEGIDPDTVTWNTLIDCYCKSSHHVRAEELFEEMQQSGCAPCATTYNIMINSFGEQQRWDDVKGLLGKMQAQGLLPNIVTYTTLVDIYGKSGRFTDAIECLEVMRADGLKPSPLAFNSLINAFGEDRRDTEAFSVLQYMKENDLKPDVVTYTTLMKTLIRVDKFYKVPAVYEEMIMSGCTPDRKARAMLRSALKYMKQTLRS</sequence>
<evidence type="ECO:0000313" key="12">
    <source>
        <dbReference type="Proteomes" id="UP000290289"/>
    </source>
</evidence>
<evidence type="ECO:0000256" key="6">
    <source>
        <dbReference type="ARBA" id="ARBA00022737"/>
    </source>
</evidence>
<feature type="repeat" description="PPR" evidence="9">
    <location>
        <begin position="834"/>
        <end position="868"/>
    </location>
</feature>
<dbReference type="InterPro" id="IPR023213">
    <property type="entry name" value="CAT-like_dom_sf"/>
</dbReference>
<feature type="repeat" description="PPR" evidence="9">
    <location>
        <begin position="799"/>
        <end position="833"/>
    </location>
</feature>
<proteinExistence type="inferred from homology"/>
<feature type="region of interest" description="Disordered" evidence="10">
    <location>
        <begin position="257"/>
        <end position="292"/>
    </location>
</feature>
<dbReference type="EMBL" id="RDQH01000341">
    <property type="protein sequence ID" value="RXH73395.1"/>
    <property type="molecule type" value="Genomic_DNA"/>
</dbReference>
<feature type="repeat" description="PPR" evidence="9">
    <location>
        <begin position="694"/>
        <end position="728"/>
    </location>
</feature>
<dbReference type="Proteomes" id="UP000290289">
    <property type="component" value="Chromosome 15"/>
</dbReference>
<evidence type="ECO:0000256" key="8">
    <source>
        <dbReference type="ARBA" id="ARBA00022946"/>
    </source>
</evidence>
<dbReference type="GO" id="GO:0003729">
    <property type="term" value="F:mRNA binding"/>
    <property type="evidence" value="ECO:0007669"/>
    <property type="project" value="UniProtKB-ARBA"/>
</dbReference>
<feature type="repeat" description="PPR" evidence="9">
    <location>
        <begin position="554"/>
        <end position="588"/>
    </location>
</feature>
<feature type="repeat" description="PPR" evidence="9">
    <location>
        <begin position="624"/>
        <end position="658"/>
    </location>
</feature>
<keyword evidence="7" id="KW-0810">Translation regulation</keyword>
<reference evidence="11 12" key="1">
    <citation type="submission" date="2018-10" db="EMBL/GenBank/DDBJ databases">
        <title>A high-quality apple genome assembly.</title>
        <authorList>
            <person name="Hu J."/>
        </authorList>
    </citation>
    <scope>NUCLEOTIDE SEQUENCE [LARGE SCALE GENOMIC DNA]</scope>
    <source>
        <strain evidence="12">cv. HFTH1</strain>
        <tissue evidence="11">Young leaf</tissue>
    </source>
</reference>
<comment type="caution">
    <text evidence="11">The sequence shown here is derived from an EMBL/GenBank/DDBJ whole genome shotgun (WGS) entry which is preliminary data.</text>
</comment>
<feature type="repeat" description="PPR" evidence="9">
    <location>
        <begin position="519"/>
        <end position="553"/>
    </location>
</feature>
<dbReference type="NCBIfam" id="TIGR00756">
    <property type="entry name" value="PPR"/>
    <property type="match status" value="11"/>
</dbReference>
<dbReference type="GO" id="GO:0006397">
    <property type="term" value="P:mRNA processing"/>
    <property type="evidence" value="ECO:0007669"/>
    <property type="project" value="UniProtKB-KW"/>
</dbReference>
<dbReference type="PROSITE" id="PS51375">
    <property type="entry name" value="PPR"/>
    <property type="match status" value="12"/>
</dbReference>
<feature type="repeat" description="PPR" evidence="9">
    <location>
        <begin position="659"/>
        <end position="693"/>
    </location>
</feature>
<comment type="similarity">
    <text evidence="2">Belongs to the PPR family. P subfamily.</text>
</comment>
<dbReference type="InterPro" id="IPR011990">
    <property type="entry name" value="TPR-like_helical_dom_sf"/>
</dbReference>
<feature type="repeat" description="PPR" evidence="9">
    <location>
        <begin position="764"/>
        <end position="798"/>
    </location>
</feature>
<dbReference type="AlphaFoldDB" id="A0A498HV59"/>
<keyword evidence="5" id="KW-0507">mRNA processing</keyword>
<feature type="repeat" description="PPR" evidence="9">
    <location>
        <begin position="589"/>
        <end position="623"/>
    </location>
</feature>
<comment type="subcellular location">
    <subcellularLocation>
        <location evidence="1">Plastid</location>
        <location evidence="1">Chloroplast</location>
    </subcellularLocation>
</comment>
<dbReference type="STRING" id="3750.A0A498HV59"/>
<dbReference type="PANTHER" id="PTHR47447:SF24">
    <property type="entry name" value="PENTATRICOPEPTIDE REPEAT-CONTAINING PROTEIN"/>
    <property type="match status" value="1"/>
</dbReference>
<dbReference type="PANTHER" id="PTHR47447">
    <property type="entry name" value="OS03G0856100 PROTEIN"/>
    <property type="match status" value="1"/>
</dbReference>
<evidence type="ECO:0000256" key="5">
    <source>
        <dbReference type="ARBA" id="ARBA00022664"/>
    </source>
</evidence>
<dbReference type="Gene3D" id="1.25.40.10">
    <property type="entry name" value="Tetratricopeptide repeat domain"/>
    <property type="match status" value="4"/>
</dbReference>
<feature type="repeat" description="PPR" evidence="9">
    <location>
        <begin position="412"/>
        <end position="446"/>
    </location>
</feature>
<evidence type="ECO:0000256" key="4">
    <source>
        <dbReference type="ARBA" id="ARBA00022640"/>
    </source>
</evidence>
<keyword evidence="12" id="KW-1185">Reference proteome</keyword>
<dbReference type="Pfam" id="PF13041">
    <property type="entry name" value="PPR_2"/>
    <property type="match status" value="2"/>
</dbReference>
<evidence type="ECO:0000256" key="9">
    <source>
        <dbReference type="PROSITE-ProRule" id="PRU00708"/>
    </source>
</evidence>
<evidence type="ECO:0000313" key="11">
    <source>
        <dbReference type="EMBL" id="RXH73395.1"/>
    </source>
</evidence>
<evidence type="ECO:0000256" key="1">
    <source>
        <dbReference type="ARBA" id="ARBA00004229"/>
    </source>
</evidence>